<evidence type="ECO:0000313" key="5">
    <source>
        <dbReference type="Proteomes" id="UP000014160"/>
    </source>
</evidence>
<evidence type="ECO:0000313" key="3">
    <source>
        <dbReference type="EMBL" id="EOW81623.1"/>
    </source>
</evidence>
<organism evidence="2 4">
    <name type="scientific">Enterococcus gilvus ATCC BAA-350</name>
    <dbReference type="NCBI Taxonomy" id="1158614"/>
    <lineage>
        <taxon>Bacteria</taxon>
        <taxon>Bacillati</taxon>
        <taxon>Bacillota</taxon>
        <taxon>Bacilli</taxon>
        <taxon>Lactobacillales</taxon>
        <taxon>Enterococcaceae</taxon>
        <taxon>Enterococcus</taxon>
    </lineage>
</organism>
<accession>R2VBE8</accession>
<gene>
    <name evidence="3" type="ORF">I592_00919</name>
    <name evidence="2" type="ORF">UKC_03041</name>
</gene>
<keyword evidence="1" id="KW-0812">Transmembrane</keyword>
<name>R2VBE8_9ENTE</name>
<protein>
    <submittedName>
        <fullName evidence="2">Uncharacterized protein</fullName>
    </submittedName>
</protein>
<dbReference type="EMBL" id="ASWH01000001">
    <property type="protein sequence ID" value="EOW81623.1"/>
    <property type="molecule type" value="Genomic_DNA"/>
</dbReference>
<reference evidence="2 4" key="1">
    <citation type="submission" date="2013-02" db="EMBL/GenBank/DDBJ databases">
        <title>The Genome Sequence of Enterococcus gilvus ATCC BAA-350.</title>
        <authorList>
            <consortium name="The Broad Institute Genome Sequencing Platform"/>
            <consortium name="The Broad Institute Genome Sequencing Center for Infectious Disease"/>
            <person name="Earl A.M."/>
            <person name="Gilmore M.S."/>
            <person name="Lebreton F."/>
            <person name="Walker B."/>
            <person name="Young S.K."/>
            <person name="Zeng Q."/>
            <person name="Gargeya S."/>
            <person name="Fitzgerald M."/>
            <person name="Haas B."/>
            <person name="Abouelleil A."/>
            <person name="Alvarado L."/>
            <person name="Arachchi H.M."/>
            <person name="Berlin A.M."/>
            <person name="Chapman S.B."/>
            <person name="Dewar J."/>
            <person name="Goldberg J."/>
            <person name="Griggs A."/>
            <person name="Gujja S."/>
            <person name="Hansen M."/>
            <person name="Howarth C."/>
            <person name="Imamovic A."/>
            <person name="Larimer J."/>
            <person name="McCowan C."/>
            <person name="Murphy C."/>
            <person name="Neiman D."/>
            <person name="Pearson M."/>
            <person name="Priest M."/>
            <person name="Roberts A."/>
            <person name="Saif S."/>
            <person name="Shea T."/>
            <person name="Sisk P."/>
            <person name="Sykes S."/>
            <person name="Wortman J."/>
            <person name="Nusbaum C."/>
            <person name="Birren B."/>
        </authorList>
    </citation>
    <scope>NUCLEOTIDE SEQUENCE [LARGE SCALE GENOMIC DNA]</scope>
    <source>
        <strain evidence="2 4">ATCC BAA-350</strain>
    </source>
</reference>
<dbReference type="HOGENOM" id="CLU_142771_2_0_9"/>
<dbReference type="Proteomes" id="UP000013750">
    <property type="component" value="Unassembled WGS sequence"/>
</dbReference>
<comment type="caution">
    <text evidence="2">The sequence shown here is derived from an EMBL/GenBank/DDBJ whole genome shotgun (WGS) entry which is preliminary data.</text>
</comment>
<keyword evidence="1" id="KW-0472">Membrane</keyword>
<evidence type="ECO:0000256" key="1">
    <source>
        <dbReference type="SAM" id="Phobius"/>
    </source>
</evidence>
<proteinExistence type="predicted"/>
<sequence>MWLPSRMENKKKGHGSSNSQGGILLSVLLAIFLFSFLLLNLTTSYHQTADLTKRTEQLYEAKIAKELFLADYPKLKNKNGVWKFNKGEIAYETEVNRLVMNVKIKKKTHQFFEKNRTSNSSD</sequence>
<evidence type="ECO:0000313" key="4">
    <source>
        <dbReference type="Proteomes" id="UP000013750"/>
    </source>
</evidence>
<keyword evidence="5" id="KW-1185">Reference proteome</keyword>
<feature type="transmembrane region" description="Helical" evidence="1">
    <location>
        <begin position="21"/>
        <end position="41"/>
    </location>
</feature>
<dbReference type="InterPro" id="IPR047665">
    <property type="entry name" value="ComGG_streptococcus-type"/>
</dbReference>
<dbReference type="Proteomes" id="UP000014160">
    <property type="component" value="Unassembled WGS sequence"/>
</dbReference>
<reference evidence="3 5" key="2">
    <citation type="submission" date="2013-03" db="EMBL/GenBank/DDBJ databases">
        <title>The Genome Sequence of Enterococcus gilvus ATCC BAA-350 (PacBio/Illumina hybrid assembly).</title>
        <authorList>
            <consortium name="The Broad Institute Genomics Platform"/>
            <consortium name="The Broad Institute Genome Sequencing Center for Infectious Disease"/>
            <person name="Earl A."/>
            <person name="Russ C."/>
            <person name="Gilmore M."/>
            <person name="Surin D."/>
            <person name="Walker B."/>
            <person name="Young S."/>
            <person name="Zeng Q."/>
            <person name="Gargeya S."/>
            <person name="Fitzgerald M."/>
            <person name="Haas B."/>
            <person name="Abouelleil A."/>
            <person name="Allen A.W."/>
            <person name="Alvarado L."/>
            <person name="Arachchi H.M."/>
            <person name="Berlin A.M."/>
            <person name="Chapman S.B."/>
            <person name="Gainer-Dewar J."/>
            <person name="Goldberg J."/>
            <person name="Griggs A."/>
            <person name="Gujja S."/>
            <person name="Hansen M."/>
            <person name="Howarth C."/>
            <person name="Imamovic A."/>
            <person name="Ireland A."/>
            <person name="Larimer J."/>
            <person name="McCowan C."/>
            <person name="Murphy C."/>
            <person name="Pearson M."/>
            <person name="Poon T.W."/>
            <person name="Priest M."/>
            <person name="Roberts A."/>
            <person name="Saif S."/>
            <person name="Shea T."/>
            <person name="Sisk P."/>
            <person name="Sykes S."/>
            <person name="Wortman J."/>
            <person name="Nusbaum C."/>
            <person name="Birren B."/>
        </authorList>
    </citation>
    <scope>NUCLEOTIDE SEQUENCE [LARGE SCALE GENOMIC DNA]</scope>
    <source>
        <strain evidence="3 5">ATCC BAA-350</strain>
    </source>
</reference>
<dbReference type="PATRIC" id="fig|1158614.3.peg.3030"/>
<dbReference type="AlphaFoldDB" id="R2VBE8"/>
<evidence type="ECO:0000313" key="2">
    <source>
        <dbReference type="EMBL" id="EOI55000.1"/>
    </source>
</evidence>
<dbReference type="eggNOG" id="ENOG503069N">
    <property type="taxonomic scope" value="Bacteria"/>
</dbReference>
<keyword evidence="1" id="KW-1133">Transmembrane helix</keyword>
<dbReference type="EMBL" id="AJDQ01000009">
    <property type="protein sequence ID" value="EOI55000.1"/>
    <property type="molecule type" value="Genomic_DNA"/>
</dbReference>
<dbReference type="NCBIfam" id="NF041014">
    <property type="entry name" value="pilin_ComGG_2"/>
    <property type="match status" value="1"/>
</dbReference>